<reference evidence="10" key="1">
    <citation type="submission" date="2025-08" db="UniProtKB">
        <authorList>
            <consortium name="RefSeq"/>
        </authorList>
    </citation>
    <scope>IDENTIFICATION</scope>
    <source>
        <tissue evidence="10">Whole body</tissue>
    </source>
</reference>
<dbReference type="AlphaFoldDB" id="A0A8B8IKJ6"/>
<sequence>MKAVYFLLCLALARDSAANIVRQQLRPQMDTLFVQPLVNQFQQTYQETKQQHQSESTSYESKESKEHLSFDDISDYPSLFQSGNRNWNSPVFSSYITKGDQIPYADTIEWQGVQIAAGPRSPVKSKKDVERIFRDAYKSMQHVSEDEKRMIHKTFEEIDQTTHEEVQYNATQLLKHHGYGVEEHIVKTDDGYLLTLFRVQPKESNEILGENKRPVVLLIHGILGSADDWLLMGPKKSLAYILSDAGYDVWLGNTRGNKYARHHASKHESHPDFWQFSMDEIALHDLPAMIDFALQTSEQEKLYYVGHSQGNTIFFALAATLPEYREKVAMMYALSPMVYMTHVRSPLIKMMAPNSQFYERLHEQLGHSEFKPSKEVIHTVGGNMCEKEIDCKHVCSNINFVMSGVDTADMDFDLIPSIVAHLPAGTSTRVIKQLGQAVVSHEFRKYDYGFKINKKIYGMRQPTKYDMTEVKVPVALYYSEEDWLAHPKDVERLHKELPDVKDFYKVPEKHFNHMDFQFSKKAPEVVYKRLVESMQNN</sequence>
<protein>
    <submittedName>
        <fullName evidence="10">Lipase 3-like</fullName>
    </submittedName>
</protein>
<dbReference type="InterPro" id="IPR029058">
    <property type="entry name" value="AB_hydrolase_fold"/>
</dbReference>
<organism evidence="9 10">
    <name type="scientific">Vanessa tameamea</name>
    <name type="common">Kamehameha butterfly</name>
    <dbReference type="NCBI Taxonomy" id="334116"/>
    <lineage>
        <taxon>Eukaryota</taxon>
        <taxon>Metazoa</taxon>
        <taxon>Ecdysozoa</taxon>
        <taxon>Arthropoda</taxon>
        <taxon>Hexapoda</taxon>
        <taxon>Insecta</taxon>
        <taxon>Pterygota</taxon>
        <taxon>Neoptera</taxon>
        <taxon>Endopterygota</taxon>
        <taxon>Lepidoptera</taxon>
        <taxon>Glossata</taxon>
        <taxon>Ditrysia</taxon>
        <taxon>Papilionoidea</taxon>
        <taxon>Nymphalidae</taxon>
        <taxon>Nymphalinae</taxon>
        <taxon>Vanessa</taxon>
    </lineage>
</organism>
<comment type="similarity">
    <text evidence="1">Belongs to the AB hydrolase superfamily. Lipase family.</text>
</comment>
<dbReference type="Proteomes" id="UP001652626">
    <property type="component" value="Chromosome 18"/>
</dbReference>
<keyword evidence="6" id="KW-0325">Glycoprotein</keyword>
<evidence type="ECO:0000256" key="4">
    <source>
        <dbReference type="ARBA" id="ARBA00022963"/>
    </source>
</evidence>
<keyword evidence="2 7" id="KW-0732">Signal</keyword>
<evidence type="ECO:0000256" key="7">
    <source>
        <dbReference type="SAM" id="SignalP"/>
    </source>
</evidence>
<keyword evidence="4" id="KW-0442">Lipid degradation</keyword>
<name>A0A8B8IKJ6_VANTA</name>
<dbReference type="SUPFAM" id="SSF53474">
    <property type="entry name" value="alpha/beta-Hydrolases"/>
    <property type="match status" value="1"/>
</dbReference>
<dbReference type="GeneID" id="113401004"/>
<evidence type="ECO:0000256" key="3">
    <source>
        <dbReference type="ARBA" id="ARBA00022801"/>
    </source>
</evidence>
<dbReference type="InterPro" id="IPR006693">
    <property type="entry name" value="AB_hydrolase_lipase"/>
</dbReference>
<evidence type="ECO:0000256" key="1">
    <source>
        <dbReference type="ARBA" id="ARBA00010701"/>
    </source>
</evidence>
<feature type="signal peptide" evidence="7">
    <location>
        <begin position="1"/>
        <end position="18"/>
    </location>
</feature>
<dbReference type="GO" id="GO:0016787">
    <property type="term" value="F:hydrolase activity"/>
    <property type="evidence" value="ECO:0007669"/>
    <property type="project" value="UniProtKB-KW"/>
</dbReference>
<proteinExistence type="inferred from homology"/>
<evidence type="ECO:0000259" key="8">
    <source>
        <dbReference type="Pfam" id="PF04083"/>
    </source>
</evidence>
<dbReference type="OrthoDB" id="9974421at2759"/>
<feature type="domain" description="Partial AB-hydrolase lipase" evidence="8">
    <location>
        <begin position="171"/>
        <end position="232"/>
    </location>
</feature>
<dbReference type="GO" id="GO:0016042">
    <property type="term" value="P:lipid catabolic process"/>
    <property type="evidence" value="ECO:0007669"/>
    <property type="project" value="UniProtKB-KW"/>
</dbReference>
<evidence type="ECO:0000256" key="6">
    <source>
        <dbReference type="ARBA" id="ARBA00023180"/>
    </source>
</evidence>
<evidence type="ECO:0000256" key="2">
    <source>
        <dbReference type="ARBA" id="ARBA00022729"/>
    </source>
</evidence>
<dbReference type="PANTHER" id="PTHR11005">
    <property type="entry name" value="LYSOSOMAL ACID LIPASE-RELATED"/>
    <property type="match status" value="1"/>
</dbReference>
<evidence type="ECO:0000313" key="10">
    <source>
        <dbReference type="RefSeq" id="XP_026496491.1"/>
    </source>
</evidence>
<keyword evidence="9" id="KW-1185">Reference proteome</keyword>
<feature type="chain" id="PRO_5034680917" evidence="7">
    <location>
        <begin position="19"/>
        <end position="537"/>
    </location>
</feature>
<keyword evidence="5" id="KW-0443">Lipid metabolism</keyword>
<dbReference type="OMA" id="DDWLLMG"/>
<dbReference type="Pfam" id="PF04083">
    <property type="entry name" value="Abhydro_lipase"/>
    <property type="match status" value="1"/>
</dbReference>
<dbReference type="RefSeq" id="XP_026496491.1">
    <property type="nucleotide sequence ID" value="XM_026640706.2"/>
</dbReference>
<dbReference type="Gene3D" id="3.40.50.1820">
    <property type="entry name" value="alpha/beta hydrolase"/>
    <property type="match status" value="1"/>
</dbReference>
<dbReference type="FunFam" id="3.40.50.1820:FF:000021">
    <property type="entry name" value="Lipase"/>
    <property type="match status" value="1"/>
</dbReference>
<keyword evidence="3" id="KW-0378">Hydrolase</keyword>
<evidence type="ECO:0000256" key="5">
    <source>
        <dbReference type="ARBA" id="ARBA00023098"/>
    </source>
</evidence>
<evidence type="ECO:0000313" key="9">
    <source>
        <dbReference type="Proteomes" id="UP001652626"/>
    </source>
</evidence>
<gene>
    <name evidence="10" type="primary">LOC113401004</name>
</gene>
<accession>A0A8B8IKJ6</accession>